<feature type="compositionally biased region" description="Low complexity" evidence="1">
    <location>
        <begin position="269"/>
        <end position="278"/>
    </location>
</feature>
<feature type="region of interest" description="Disordered" evidence="1">
    <location>
        <begin position="210"/>
        <end position="286"/>
    </location>
</feature>
<comment type="caution">
    <text evidence="2">The sequence shown here is derived from an EMBL/GenBank/DDBJ whole genome shotgun (WGS) entry which is preliminary data.</text>
</comment>
<evidence type="ECO:0000313" key="3">
    <source>
        <dbReference type="Proteomes" id="UP001296104"/>
    </source>
</evidence>
<reference evidence="2" key="1">
    <citation type="submission" date="2023-11" db="EMBL/GenBank/DDBJ databases">
        <authorList>
            <person name="Alioto T."/>
            <person name="Alioto T."/>
            <person name="Gomez Garrido J."/>
        </authorList>
    </citation>
    <scope>NUCLEOTIDE SEQUENCE</scope>
</reference>
<protein>
    <submittedName>
        <fullName evidence="2">Uncharacterized protein</fullName>
    </submittedName>
</protein>
<sequence length="343" mass="39269">MFPEAHRRKHKFKTPRRSPPLPDDELTFAQFGPTLDREGNEAPPLKRPRPPSSSRVPSITISEYLGNPSSPAHWSSTTTSASGSSYSNSQSSLPKHQRPRRFYNPGNDRERATATPSQKHDPPTPYQHFERIASLKAQSRPKPEKSRLPFPSEALLSQDEKLDEFIRNSSRLHQVLHGRVEALERLVQVLLEGYRELSGHLRKLDGRVKELEDGEEAWEDAREEREQEKEGNEQERAVGDLQSMTTKPRKGGVQEGASSAGQNSEKESSGWSKSSPWEQAMRRGRIPNLEELYKHWSEDEYEKRRLRNLAARRKNAEEMEKENEIRGRSGRNVEGKRAVRPDA</sequence>
<gene>
    <name evidence="2" type="ORF">LECACI_7A006099</name>
</gene>
<feature type="compositionally biased region" description="Basic residues" evidence="1">
    <location>
        <begin position="1"/>
        <end position="16"/>
    </location>
</feature>
<feature type="region of interest" description="Disordered" evidence="1">
    <location>
        <begin position="311"/>
        <end position="343"/>
    </location>
</feature>
<name>A0AAI8Z201_9PEZI</name>
<accession>A0AAI8Z201</accession>
<proteinExistence type="predicted"/>
<feature type="compositionally biased region" description="Low complexity" evidence="1">
    <location>
        <begin position="69"/>
        <end position="92"/>
    </location>
</feature>
<feature type="compositionally biased region" description="Basic and acidic residues" evidence="1">
    <location>
        <begin position="219"/>
        <end position="238"/>
    </location>
</feature>
<dbReference type="AlphaFoldDB" id="A0AAI8Z201"/>
<dbReference type="EMBL" id="CAVMBE010000042">
    <property type="protein sequence ID" value="CAK4030941.1"/>
    <property type="molecule type" value="Genomic_DNA"/>
</dbReference>
<dbReference type="Proteomes" id="UP001296104">
    <property type="component" value="Unassembled WGS sequence"/>
</dbReference>
<organism evidence="2 3">
    <name type="scientific">Lecanosticta acicola</name>
    <dbReference type="NCBI Taxonomy" id="111012"/>
    <lineage>
        <taxon>Eukaryota</taxon>
        <taxon>Fungi</taxon>
        <taxon>Dikarya</taxon>
        <taxon>Ascomycota</taxon>
        <taxon>Pezizomycotina</taxon>
        <taxon>Dothideomycetes</taxon>
        <taxon>Dothideomycetidae</taxon>
        <taxon>Mycosphaerellales</taxon>
        <taxon>Mycosphaerellaceae</taxon>
        <taxon>Lecanosticta</taxon>
    </lineage>
</organism>
<feature type="compositionally biased region" description="Basic and acidic residues" evidence="1">
    <location>
        <begin position="314"/>
        <end position="343"/>
    </location>
</feature>
<evidence type="ECO:0000256" key="1">
    <source>
        <dbReference type="SAM" id="MobiDB-lite"/>
    </source>
</evidence>
<feature type="region of interest" description="Disordered" evidence="1">
    <location>
        <begin position="1"/>
        <end position="153"/>
    </location>
</feature>
<keyword evidence="3" id="KW-1185">Reference proteome</keyword>
<feature type="compositionally biased region" description="Basic and acidic residues" evidence="1">
    <location>
        <begin position="107"/>
        <end position="133"/>
    </location>
</feature>
<evidence type="ECO:0000313" key="2">
    <source>
        <dbReference type="EMBL" id="CAK4030941.1"/>
    </source>
</evidence>